<evidence type="ECO:0000259" key="7">
    <source>
        <dbReference type="PROSITE" id="PS50090"/>
    </source>
</evidence>
<keyword evidence="3" id="KW-0863">Zinc-finger</keyword>
<protein>
    <recommendedName>
        <fullName evidence="11">Myb-like domain-containing protein</fullName>
    </recommendedName>
</protein>
<dbReference type="EMBL" id="CAUOFW020003491">
    <property type="protein sequence ID" value="CAK9160259.1"/>
    <property type="molecule type" value="Genomic_DNA"/>
</dbReference>
<dbReference type="Gene3D" id="3.30.40.10">
    <property type="entry name" value="Zinc/RING finger domain, C3HC4 (zinc finger)"/>
    <property type="match status" value="1"/>
</dbReference>
<evidence type="ECO:0000256" key="5">
    <source>
        <dbReference type="ARBA" id="ARBA00023242"/>
    </source>
</evidence>
<feature type="domain" description="HTH myb-type" evidence="8">
    <location>
        <begin position="499"/>
        <end position="564"/>
    </location>
</feature>
<evidence type="ECO:0000313" key="10">
    <source>
        <dbReference type="Proteomes" id="UP001642360"/>
    </source>
</evidence>
<gene>
    <name evidence="9" type="ORF">ILEXP_LOCUS29002</name>
</gene>
<dbReference type="GO" id="GO:0008270">
    <property type="term" value="F:zinc ion binding"/>
    <property type="evidence" value="ECO:0007669"/>
    <property type="project" value="UniProtKB-KW"/>
</dbReference>
<keyword evidence="5" id="KW-0539">Nucleus</keyword>
<comment type="caution">
    <text evidence="9">The sequence shown here is derived from an EMBL/GenBank/DDBJ whole genome shotgun (WGS) entry which is preliminary data.</text>
</comment>
<sequence length="567" mass="64211">MRTKITGGARARLIRLPPKPSSKALNYLCPPCPCEEKTDYSHNDTPVNQIHNNGVQNIASDTLDVGQCHGQDSSTSAGKNLNRIQSNISEKEEDLSEKSNGVQKLASETLNNGQYHDLASNTSAEKDFATKKSNISEQEDCWDMGCSEKDICIKCDKGSKVFVCSGSCCPIAVHEKCMGCPPRFGEKGNFYCPYCWYKQAIADSHQAREKAMLKKKALSNFLDNGMMYKEQQKQKVGIAKRKEINLSTVDVRINCSISRNRPDSKDVPNQSIQLEEDRQEERFSHECTKSAKPCKGGDVSIVRKQIHVLPSMCDEYAKQNNCDNHGMVVENQTNLEPIIACGDGLCCREEGTAHQFEMVEVGISVQKNHQRQLADNQHERAVQDQQQAGNLNASPVEDETTSDGALNVSTKRKRKNARILKENEGRRAEEEQGQEQVQEKQKYKNASQPLNLDPRGRSLRKSSSEQRSNAVPKEKNETARNVRQLEGPSKRFVHPTFPNARRKKLLWRDEEEEMLKEGVQKFSTTANKNLPWRKILEFGCRVFDDTRTPVDLKDKWRNMLAKECTRR</sequence>
<dbReference type="Gene3D" id="1.10.10.60">
    <property type="entry name" value="Homeodomain-like"/>
    <property type="match status" value="1"/>
</dbReference>
<feature type="compositionally biased region" description="Polar residues" evidence="6">
    <location>
        <begin position="383"/>
        <end position="393"/>
    </location>
</feature>
<feature type="compositionally biased region" description="Basic and acidic residues" evidence="6">
    <location>
        <begin position="419"/>
        <end position="430"/>
    </location>
</feature>
<dbReference type="SUPFAM" id="SSF46689">
    <property type="entry name" value="Homeodomain-like"/>
    <property type="match status" value="1"/>
</dbReference>
<dbReference type="InterPro" id="IPR011011">
    <property type="entry name" value="Znf_FYVE_PHD"/>
</dbReference>
<dbReference type="PROSITE" id="PS50090">
    <property type="entry name" value="MYB_LIKE"/>
    <property type="match status" value="1"/>
</dbReference>
<evidence type="ECO:0000256" key="3">
    <source>
        <dbReference type="ARBA" id="ARBA00022771"/>
    </source>
</evidence>
<comment type="subcellular location">
    <subcellularLocation>
        <location evidence="1">Nucleus</location>
    </subcellularLocation>
</comment>
<feature type="region of interest" description="Disordered" evidence="6">
    <location>
        <begin position="369"/>
        <end position="495"/>
    </location>
</feature>
<organism evidence="9 10">
    <name type="scientific">Ilex paraguariensis</name>
    <name type="common">yerba mate</name>
    <dbReference type="NCBI Taxonomy" id="185542"/>
    <lineage>
        <taxon>Eukaryota</taxon>
        <taxon>Viridiplantae</taxon>
        <taxon>Streptophyta</taxon>
        <taxon>Embryophyta</taxon>
        <taxon>Tracheophyta</taxon>
        <taxon>Spermatophyta</taxon>
        <taxon>Magnoliopsida</taxon>
        <taxon>eudicotyledons</taxon>
        <taxon>Gunneridae</taxon>
        <taxon>Pentapetalae</taxon>
        <taxon>asterids</taxon>
        <taxon>campanulids</taxon>
        <taxon>Aquifoliales</taxon>
        <taxon>Aquifoliaceae</taxon>
        <taxon>Ilex</taxon>
    </lineage>
</organism>
<accession>A0ABC8SSW6</accession>
<evidence type="ECO:0000256" key="6">
    <source>
        <dbReference type="SAM" id="MobiDB-lite"/>
    </source>
</evidence>
<reference evidence="9 10" key="1">
    <citation type="submission" date="2024-02" db="EMBL/GenBank/DDBJ databases">
        <authorList>
            <person name="Vignale AGUSTIN F."/>
            <person name="Sosa J E."/>
            <person name="Modenutti C."/>
        </authorList>
    </citation>
    <scope>NUCLEOTIDE SEQUENCE [LARGE SCALE GENOMIC DNA]</scope>
</reference>
<evidence type="ECO:0000256" key="1">
    <source>
        <dbReference type="ARBA" id="ARBA00004123"/>
    </source>
</evidence>
<evidence type="ECO:0000313" key="9">
    <source>
        <dbReference type="EMBL" id="CAK9160259.1"/>
    </source>
</evidence>
<dbReference type="GO" id="GO:0005634">
    <property type="term" value="C:nucleus"/>
    <property type="evidence" value="ECO:0007669"/>
    <property type="project" value="UniProtKB-SubCell"/>
</dbReference>
<keyword evidence="2" id="KW-0479">Metal-binding</keyword>
<dbReference type="InterPro" id="IPR009057">
    <property type="entry name" value="Homeodomain-like_sf"/>
</dbReference>
<name>A0ABC8SSW6_9AQUA</name>
<dbReference type="SUPFAM" id="SSF57903">
    <property type="entry name" value="FYVE/PHD zinc finger"/>
    <property type="match status" value="1"/>
</dbReference>
<dbReference type="CDD" id="cd11660">
    <property type="entry name" value="SANT_TRF"/>
    <property type="match status" value="1"/>
</dbReference>
<dbReference type="SMART" id="SM00717">
    <property type="entry name" value="SANT"/>
    <property type="match status" value="1"/>
</dbReference>
<dbReference type="AlphaFoldDB" id="A0ABC8SSW6"/>
<dbReference type="InterPro" id="IPR017930">
    <property type="entry name" value="Myb_dom"/>
</dbReference>
<keyword evidence="4" id="KW-0862">Zinc</keyword>
<dbReference type="PROSITE" id="PS51294">
    <property type="entry name" value="HTH_MYB"/>
    <property type="match status" value="1"/>
</dbReference>
<evidence type="ECO:0008006" key="11">
    <source>
        <dbReference type="Google" id="ProtNLM"/>
    </source>
</evidence>
<dbReference type="InterPro" id="IPR001005">
    <property type="entry name" value="SANT/Myb"/>
</dbReference>
<dbReference type="PANTHER" id="PTHR47863:SF5">
    <property type="entry name" value="HOMEODOMAIN-LIKE PROTEIN WITH RING_FYVE_PHD-TYPE ZINC FINGER DOMAIN-CONTAINING PROTEIN-RELATED"/>
    <property type="match status" value="1"/>
</dbReference>
<dbReference type="PANTHER" id="PTHR47863">
    <property type="entry name" value="RING/FYVE/PHD ZINC FINGER SUPERFAMILY PROTEIN"/>
    <property type="match status" value="1"/>
</dbReference>
<proteinExistence type="predicted"/>
<keyword evidence="10" id="KW-1185">Reference proteome</keyword>
<feature type="domain" description="Myb-like" evidence="7">
    <location>
        <begin position="499"/>
        <end position="560"/>
    </location>
</feature>
<evidence type="ECO:0000256" key="2">
    <source>
        <dbReference type="ARBA" id="ARBA00022723"/>
    </source>
</evidence>
<evidence type="ECO:0000256" key="4">
    <source>
        <dbReference type="ARBA" id="ARBA00022833"/>
    </source>
</evidence>
<dbReference type="Proteomes" id="UP001642360">
    <property type="component" value="Unassembled WGS sequence"/>
</dbReference>
<dbReference type="InterPro" id="IPR013083">
    <property type="entry name" value="Znf_RING/FYVE/PHD"/>
</dbReference>
<evidence type="ECO:0000259" key="8">
    <source>
        <dbReference type="PROSITE" id="PS51294"/>
    </source>
</evidence>